<keyword evidence="13" id="KW-1185">Reference proteome</keyword>
<dbReference type="OMA" id="WIQEKKE"/>
<dbReference type="InterPro" id="IPR039769">
    <property type="entry name" value="Bud23-like"/>
</dbReference>
<dbReference type="GO" id="GO:0070476">
    <property type="term" value="P:rRNA (guanine-N7)-methylation"/>
    <property type="evidence" value="ECO:0007669"/>
    <property type="project" value="InterPro"/>
</dbReference>
<feature type="region of interest" description="Disordered" evidence="9">
    <location>
        <begin position="84"/>
        <end position="117"/>
    </location>
</feature>
<dbReference type="OrthoDB" id="2877at2759"/>
<dbReference type="Proteomes" id="UP000018050">
    <property type="component" value="Unassembled WGS sequence"/>
</dbReference>
<keyword evidence="5" id="KW-0489">Methyltransferase</keyword>
<evidence type="ECO:0000256" key="4">
    <source>
        <dbReference type="ARBA" id="ARBA00022490"/>
    </source>
</evidence>
<dbReference type="AlphaFoldDB" id="U6GE00"/>
<keyword evidence="7" id="KW-0949">S-adenosyl-L-methionine</keyword>
<dbReference type="RefSeq" id="XP_013252719.1">
    <property type="nucleotide sequence ID" value="XM_013397265.1"/>
</dbReference>
<dbReference type="GO" id="GO:0005737">
    <property type="term" value="C:cytoplasm"/>
    <property type="evidence" value="ECO:0007669"/>
    <property type="project" value="UniProtKB-SubCell"/>
</dbReference>
<evidence type="ECO:0000256" key="1">
    <source>
        <dbReference type="ARBA" id="ARBA00004123"/>
    </source>
</evidence>
<name>U6GE00_EIMAC</name>
<keyword evidence="8" id="KW-0539">Nucleus</keyword>
<feature type="domain" description="Methyltransferase type 11" evidence="10">
    <location>
        <begin position="7"/>
        <end position="68"/>
    </location>
</feature>
<evidence type="ECO:0000313" key="13">
    <source>
        <dbReference type="Proteomes" id="UP000018050"/>
    </source>
</evidence>
<evidence type="ECO:0000259" key="10">
    <source>
        <dbReference type="Pfam" id="PF08241"/>
    </source>
</evidence>
<keyword evidence="6" id="KW-0808">Transferase</keyword>
<dbReference type="GeneID" id="25270042"/>
<dbReference type="Pfam" id="PF12589">
    <property type="entry name" value="WBS_methylT"/>
    <property type="match status" value="1"/>
</dbReference>
<dbReference type="Gene3D" id="3.40.50.150">
    <property type="entry name" value="Vaccinia Virus protein VP39"/>
    <property type="match status" value="1"/>
</dbReference>
<feature type="compositionally biased region" description="Low complexity" evidence="9">
    <location>
        <begin position="84"/>
        <end position="93"/>
    </location>
</feature>
<feature type="compositionally biased region" description="Basic and acidic residues" evidence="9">
    <location>
        <begin position="238"/>
        <end position="263"/>
    </location>
</feature>
<organism evidence="12 13">
    <name type="scientific">Eimeria acervulina</name>
    <name type="common">Coccidian parasite</name>
    <dbReference type="NCBI Taxonomy" id="5801"/>
    <lineage>
        <taxon>Eukaryota</taxon>
        <taxon>Sar</taxon>
        <taxon>Alveolata</taxon>
        <taxon>Apicomplexa</taxon>
        <taxon>Conoidasida</taxon>
        <taxon>Coccidia</taxon>
        <taxon>Eucoccidiorida</taxon>
        <taxon>Eimeriorina</taxon>
        <taxon>Eimeriidae</taxon>
        <taxon>Eimeria</taxon>
    </lineage>
</organism>
<evidence type="ECO:0000256" key="7">
    <source>
        <dbReference type="ARBA" id="ARBA00022691"/>
    </source>
</evidence>
<dbReference type="SUPFAM" id="SSF53335">
    <property type="entry name" value="S-adenosyl-L-methionine-dependent methyltransferases"/>
    <property type="match status" value="1"/>
</dbReference>
<protein>
    <recommendedName>
        <fullName evidence="14">Methyltransferase</fullName>
    </recommendedName>
</protein>
<dbReference type="InterPro" id="IPR022238">
    <property type="entry name" value="Bud23_C"/>
</dbReference>
<keyword evidence="4" id="KW-0963">Cytoplasm</keyword>
<dbReference type="InterPro" id="IPR029063">
    <property type="entry name" value="SAM-dependent_MTases_sf"/>
</dbReference>
<comment type="similarity">
    <text evidence="3">Belongs to the class I-like SAM-binding methyltransferase superfamily. BUD23/WBSCR22 family.</text>
</comment>
<dbReference type="CDD" id="cd02440">
    <property type="entry name" value="AdoMet_MTases"/>
    <property type="match status" value="1"/>
</dbReference>
<dbReference type="Pfam" id="PF08241">
    <property type="entry name" value="Methyltransf_11"/>
    <property type="match status" value="1"/>
</dbReference>
<feature type="domain" description="18S rRNA (guanine(1575)-N(7))-methyltransferase Bud23 C-terminal" evidence="11">
    <location>
        <begin position="205"/>
        <end position="269"/>
    </location>
</feature>
<dbReference type="InterPro" id="IPR013216">
    <property type="entry name" value="Methyltransf_11"/>
</dbReference>
<evidence type="ECO:0008006" key="14">
    <source>
        <dbReference type="Google" id="ProtNLM"/>
    </source>
</evidence>
<evidence type="ECO:0000256" key="5">
    <source>
        <dbReference type="ARBA" id="ARBA00022603"/>
    </source>
</evidence>
<dbReference type="GO" id="GO:0016435">
    <property type="term" value="F:rRNA (guanine) methyltransferase activity"/>
    <property type="evidence" value="ECO:0007669"/>
    <property type="project" value="InterPro"/>
</dbReference>
<evidence type="ECO:0000256" key="6">
    <source>
        <dbReference type="ARBA" id="ARBA00022679"/>
    </source>
</evidence>
<evidence type="ECO:0000256" key="9">
    <source>
        <dbReference type="SAM" id="MobiDB-lite"/>
    </source>
</evidence>
<proteinExistence type="inferred from homology"/>
<gene>
    <name evidence="12" type="ORF">EAH_00019720</name>
</gene>
<dbReference type="VEuPathDB" id="ToxoDB:EAH_00019720"/>
<evidence type="ECO:0000256" key="8">
    <source>
        <dbReference type="ARBA" id="ARBA00023242"/>
    </source>
</evidence>
<reference evidence="12" key="1">
    <citation type="submission" date="2013-10" db="EMBL/GenBank/DDBJ databases">
        <title>Genomic analysis of the causative agents of coccidiosis in chickens.</title>
        <authorList>
            <person name="Reid A.J."/>
            <person name="Blake D."/>
            <person name="Billington K."/>
            <person name="Browne H."/>
            <person name="Dunn M."/>
            <person name="Hung S."/>
            <person name="Kawahara F."/>
            <person name="Miranda-Saavedra D."/>
            <person name="Mourier T."/>
            <person name="Nagra H."/>
            <person name="Otto T.D."/>
            <person name="Rawlings N."/>
            <person name="Sanchez A."/>
            <person name="Sanders M."/>
            <person name="Subramaniam C."/>
            <person name="Tay Y."/>
            <person name="Dear P."/>
            <person name="Doerig C."/>
            <person name="Gruber A."/>
            <person name="Parkinson J."/>
            <person name="Shirley M."/>
            <person name="Wan K.L."/>
            <person name="Berriman M."/>
            <person name="Tomley F."/>
            <person name="Pain A."/>
        </authorList>
    </citation>
    <scope>NUCLEOTIDE SEQUENCE</scope>
    <source>
        <strain evidence="12">Houghton</strain>
    </source>
</reference>
<evidence type="ECO:0000259" key="11">
    <source>
        <dbReference type="Pfam" id="PF12589"/>
    </source>
</evidence>
<feature type="region of interest" description="Disordered" evidence="9">
    <location>
        <begin position="230"/>
        <end position="272"/>
    </location>
</feature>
<evidence type="ECO:0000256" key="3">
    <source>
        <dbReference type="ARBA" id="ARBA00005547"/>
    </source>
</evidence>
<reference evidence="12" key="2">
    <citation type="submission" date="2013-10" db="EMBL/GenBank/DDBJ databases">
        <authorList>
            <person name="Aslett M."/>
        </authorList>
    </citation>
    <scope>NUCLEOTIDE SEQUENCE</scope>
    <source>
        <strain evidence="12">Houghton</strain>
    </source>
</reference>
<sequence length="272" mass="30142">MSGAAVSEKGHFVVGLDISKHMLEEARDQNNLEMADALLADFGKPFYFRPGAFDGAISISAIQWLCSDIKSDCCSAAGATAAATAAEASSGDSNTSEEDMDEDRHSDSEQQQQQQLLLRQQRKPALPATAYRRQSCFFQHLARSLKPGARAALQFYPESAEQLESLTSAALRSGFEGGLVVDYPNSTKAKKYFMCLWLPGGNSRRTQQLPKALGTSAIINAGRERPMVSARRVKKQISKKEFIQRKKEQQIKKGKKVRPESKYSGRKRKDKF</sequence>
<dbReference type="PANTHER" id="PTHR12734:SF0">
    <property type="entry name" value="18S RRNA (GUANINE-N(7))-METHYLTRANSFERASE-RELATED"/>
    <property type="match status" value="1"/>
</dbReference>
<comment type="subcellular location">
    <subcellularLocation>
        <location evidence="2">Cytoplasm</location>
    </subcellularLocation>
    <subcellularLocation>
        <location evidence="1">Nucleus</location>
    </subcellularLocation>
</comment>
<dbReference type="GO" id="GO:0005730">
    <property type="term" value="C:nucleolus"/>
    <property type="evidence" value="ECO:0007669"/>
    <property type="project" value="TreeGrafter"/>
</dbReference>
<dbReference type="EMBL" id="HG670466">
    <property type="protein sequence ID" value="CDI76804.1"/>
    <property type="molecule type" value="Genomic_DNA"/>
</dbReference>
<evidence type="ECO:0000313" key="12">
    <source>
        <dbReference type="EMBL" id="CDI76804.1"/>
    </source>
</evidence>
<dbReference type="PANTHER" id="PTHR12734">
    <property type="entry name" value="METHYLTRANSFERASE-RELATED"/>
    <property type="match status" value="1"/>
</dbReference>
<accession>U6GE00</accession>
<evidence type="ECO:0000256" key="2">
    <source>
        <dbReference type="ARBA" id="ARBA00004496"/>
    </source>
</evidence>